<comment type="caution">
    <text evidence="2">The sequence shown here is derived from an EMBL/GenBank/DDBJ whole genome shotgun (WGS) entry which is preliminary data.</text>
</comment>
<organism evidence="2 3">
    <name type="scientific">Ectobacillus ponti</name>
    <dbReference type="NCBI Taxonomy" id="2961894"/>
    <lineage>
        <taxon>Bacteria</taxon>
        <taxon>Bacillati</taxon>
        <taxon>Bacillota</taxon>
        <taxon>Bacilli</taxon>
        <taxon>Bacillales</taxon>
        <taxon>Bacillaceae</taxon>
        <taxon>Ectobacillus</taxon>
    </lineage>
</organism>
<accession>A0AA42BQQ7</accession>
<evidence type="ECO:0000256" key="1">
    <source>
        <dbReference type="SAM" id="Phobius"/>
    </source>
</evidence>
<evidence type="ECO:0000313" key="3">
    <source>
        <dbReference type="Proteomes" id="UP001156102"/>
    </source>
</evidence>
<evidence type="ECO:0000313" key="2">
    <source>
        <dbReference type="EMBL" id="MCP8969641.1"/>
    </source>
</evidence>
<dbReference type="AlphaFoldDB" id="A0AA42BQQ7"/>
<sequence length="57" mass="6669">MQARRDIRKQKKQNGTYTGKDAFWDILLAVPEVFLYAGRLLWWLIRGLIKLIAHAAN</sequence>
<dbReference type="EMBL" id="JANCLT010000007">
    <property type="protein sequence ID" value="MCP8969641.1"/>
    <property type="molecule type" value="Genomic_DNA"/>
</dbReference>
<dbReference type="RefSeq" id="WP_254759563.1">
    <property type="nucleotide sequence ID" value="NZ_JANCLT010000007.1"/>
</dbReference>
<dbReference type="Proteomes" id="UP001156102">
    <property type="component" value="Unassembled WGS sequence"/>
</dbReference>
<keyword evidence="3" id="KW-1185">Reference proteome</keyword>
<feature type="transmembrane region" description="Helical" evidence="1">
    <location>
        <begin position="21"/>
        <end position="45"/>
    </location>
</feature>
<protein>
    <submittedName>
        <fullName evidence="2">Uncharacterized protein</fullName>
    </submittedName>
</protein>
<keyword evidence="1" id="KW-1133">Transmembrane helix</keyword>
<keyword evidence="1" id="KW-0472">Membrane</keyword>
<keyword evidence="1" id="KW-0812">Transmembrane</keyword>
<reference evidence="2" key="1">
    <citation type="submission" date="2022-07" db="EMBL/GenBank/DDBJ databases">
        <authorList>
            <person name="Li W.-J."/>
            <person name="Deng Q.-Q."/>
        </authorList>
    </citation>
    <scope>NUCLEOTIDE SEQUENCE</scope>
    <source>
        <strain evidence="2">SYSU M60031</strain>
    </source>
</reference>
<name>A0AA42BQQ7_9BACI</name>
<proteinExistence type="predicted"/>
<gene>
    <name evidence="2" type="ORF">NK662_13995</name>
</gene>